<dbReference type="KEGG" id="dpx:DAPPUDRAFT_237377"/>
<proteinExistence type="predicted"/>
<evidence type="ECO:0000313" key="3">
    <source>
        <dbReference type="Proteomes" id="UP000000305"/>
    </source>
</evidence>
<sequence>MDETENALKSPLPTAQQTHPIQAASYSPPSPQYYNAPAPSYSLPAQYYDAPQQSYEGPQQSYGAPEGQKPKGSYGAKSQNSRDLI</sequence>
<gene>
    <name evidence="2" type="ORF">DAPPUDRAFT_237377</name>
</gene>
<reference evidence="2 3" key="1">
    <citation type="journal article" date="2011" name="Science">
        <title>The ecoresponsive genome of Daphnia pulex.</title>
        <authorList>
            <person name="Colbourne J.K."/>
            <person name="Pfrender M.E."/>
            <person name="Gilbert D."/>
            <person name="Thomas W.K."/>
            <person name="Tucker A."/>
            <person name="Oakley T.H."/>
            <person name="Tokishita S."/>
            <person name="Aerts A."/>
            <person name="Arnold G.J."/>
            <person name="Basu M.K."/>
            <person name="Bauer D.J."/>
            <person name="Caceres C.E."/>
            <person name="Carmel L."/>
            <person name="Casola C."/>
            <person name="Choi J.H."/>
            <person name="Detter J.C."/>
            <person name="Dong Q."/>
            <person name="Dusheyko S."/>
            <person name="Eads B.D."/>
            <person name="Frohlich T."/>
            <person name="Geiler-Samerotte K.A."/>
            <person name="Gerlach D."/>
            <person name="Hatcher P."/>
            <person name="Jogdeo S."/>
            <person name="Krijgsveld J."/>
            <person name="Kriventseva E.V."/>
            <person name="Kultz D."/>
            <person name="Laforsch C."/>
            <person name="Lindquist E."/>
            <person name="Lopez J."/>
            <person name="Manak J.R."/>
            <person name="Muller J."/>
            <person name="Pangilinan J."/>
            <person name="Patwardhan R.P."/>
            <person name="Pitluck S."/>
            <person name="Pritham E.J."/>
            <person name="Rechtsteiner A."/>
            <person name="Rho M."/>
            <person name="Rogozin I.B."/>
            <person name="Sakarya O."/>
            <person name="Salamov A."/>
            <person name="Schaack S."/>
            <person name="Shapiro H."/>
            <person name="Shiga Y."/>
            <person name="Skalitzky C."/>
            <person name="Smith Z."/>
            <person name="Souvorov A."/>
            <person name="Sung W."/>
            <person name="Tang Z."/>
            <person name="Tsuchiya D."/>
            <person name="Tu H."/>
            <person name="Vos H."/>
            <person name="Wang M."/>
            <person name="Wolf Y.I."/>
            <person name="Yamagata H."/>
            <person name="Yamada T."/>
            <person name="Ye Y."/>
            <person name="Shaw J.R."/>
            <person name="Andrews J."/>
            <person name="Crease T.J."/>
            <person name="Tang H."/>
            <person name="Lucas S.M."/>
            <person name="Robertson H.M."/>
            <person name="Bork P."/>
            <person name="Koonin E.V."/>
            <person name="Zdobnov E.M."/>
            <person name="Grigoriev I.V."/>
            <person name="Lynch M."/>
            <person name="Boore J.L."/>
        </authorList>
    </citation>
    <scope>NUCLEOTIDE SEQUENCE [LARGE SCALE GENOMIC DNA]</scope>
</reference>
<keyword evidence="3" id="KW-1185">Reference proteome</keyword>
<dbReference type="InParanoid" id="E9G3S3"/>
<organism evidence="2 3">
    <name type="scientific">Daphnia pulex</name>
    <name type="common">Water flea</name>
    <dbReference type="NCBI Taxonomy" id="6669"/>
    <lineage>
        <taxon>Eukaryota</taxon>
        <taxon>Metazoa</taxon>
        <taxon>Ecdysozoa</taxon>
        <taxon>Arthropoda</taxon>
        <taxon>Crustacea</taxon>
        <taxon>Branchiopoda</taxon>
        <taxon>Diplostraca</taxon>
        <taxon>Cladocera</taxon>
        <taxon>Anomopoda</taxon>
        <taxon>Daphniidae</taxon>
        <taxon>Daphnia</taxon>
    </lineage>
</organism>
<accession>E9G3S3</accession>
<feature type="compositionally biased region" description="Polar residues" evidence="1">
    <location>
        <begin position="51"/>
        <end position="62"/>
    </location>
</feature>
<evidence type="ECO:0000313" key="2">
    <source>
        <dbReference type="EMBL" id="EFX85818.1"/>
    </source>
</evidence>
<feature type="region of interest" description="Disordered" evidence="1">
    <location>
        <begin position="1"/>
        <end position="85"/>
    </location>
</feature>
<dbReference type="HOGENOM" id="CLU_2514976_0_0_1"/>
<feature type="compositionally biased region" description="Polar residues" evidence="1">
    <location>
        <begin position="76"/>
        <end position="85"/>
    </location>
</feature>
<dbReference type="OrthoDB" id="6382590at2759"/>
<name>E9G3S3_DAPPU</name>
<protein>
    <submittedName>
        <fullName evidence="2">Uncharacterized protein</fullName>
    </submittedName>
</protein>
<evidence type="ECO:0000256" key="1">
    <source>
        <dbReference type="SAM" id="MobiDB-lite"/>
    </source>
</evidence>
<feature type="compositionally biased region" description="Polar residues" evidence="1">
    <location>
        <begin position="13"/>
        <end position="27"/>
    </location>
</feature>
<dbReference type="EMBL" id="GL732531">
    <property type="protein sequence ID" value="EFX85818.1"/>
    <property type="molecule type" value="Genomic_DNA"/>
</dbReference>
<dbReference type="Proteomes" id="UP000000305">
    <property type="component" value="Unassembled WGS sequence"/>
</dbReference>
<dbReference type="AlphaFoldDB" id="E9G3S3"/>